<dbReference type="RefSeq" id="WP_206395724.1">
    <property type="nucleotide sequence ID" value="NZ_JACLBY010000035.1"/>
</dbReference>
<evidence type="ECO:0000313" key="3">
    <source>
        <dbReference type="Proteomes" id="UP001205867"/>
    </source>
</evidence>
<sequence length="81" mass="9006">MTIMTDQRDRPLHATIAVVLAIATAGYLAPWAVAAVRGRSNVWAVFWVNLLTGWTVLGWCIALYMSLTSHRPLRSWGPRGL</sequence>
<comment type="caution">
    <text evidence="2">The sequence shown here is derived from an EMBL/GenBank/DDBJ whole genome shotgun (WGS) entry which is preliminary data.</text>
</comment>
<dbReference type="Proteomes" id="UP001205867">
    <property type="component" value="Unassembled WGS sequence"/>
</dbReference>
<feature type="transmembrane region" description="Helical" evidence="1">
    <location>
        <begin position="12"/>
        <end position="32"/>
    </location>
</feature>
<dbReference type="AlphaFoldDB" id="A0AAP3AEY7"/>
<feature type="transmembrane region" description="Helical" evidence="1">
    <location>
        <begin position="44"/>
        <end position="65"/>
    </location>
</feature>
<dbReference type="InterPro" id="IPR016410">
    <property type="entry name" value="Phage_imm"/>
</dbReference>
<keyword evidence="1" id="KW-0812">Transmembrane</keyword>
<accession>A0AAP3AEY7</accession>
<keyword evidence="1" id="KW-1133">Transmembrane helix</keyword>
<name>A0AAP3AEY7_MICLU</name>
<organism evidence="2 3">
    <name type="scientific">Micrococcus luteus</name>
    <name type="common">Micrococcus lysodeikticus</name>
    <dbReference type="NCBI Taxonomy" id="1270"/>
    <lineage>
        <taxon>Bacteria</taxon>
        <taxon>Bacillati</taxon>
        <taxon>Actinomycetota</taxon>
        <taxon>Actinomycetes</taxon>
        <taxon>Micrococcales</taxon>
        <taxon>Micrococcaceae</taxon>
        <taxon>Micrococcus</taxon>
    </lineage>
</organism>
<evidence type="ECO:0000256" key="1">
    <source>
        <dbReference type="SAM" id="Phobius"/>
    </source>
</evidence>
<evidence type="ECO:0000313" key="2">
    <source>
        <dbReference type="EMBL" id="MCV7627921.1"/>
    </source>
</evidence>
<proteinExistence type="predicted"/>
<gene>
    <name evidence="2" type="ORF">M3A82_000970</name>
</gene>
<protein>
    <submittedName>
        <fullName evidence="2">Superinfection immunity protein</fullName>
    </submittedName>
</protein>
<keyword evidence="1" id="KW-0472">Membrane</keyword>
<dbReference type="EMBL" id="JALXKZ020000001">
    <property type="protein sequence ID" value="MCV7627921.1"/>
    <property type="molecule type" value="Genomic_DNA"/>
</dbReference>
<dbReference type="Pfam" id="PF14373">
    <property type="entry name" value="Imm_superinfect"/>
    <property type="match status" value="1"/>
</dbReference>
<reference evidence="2" key="1">
    <citation type="submission" date="2023-06" db="EMBL/GenBank/DDBJ databases">
        <title>lsaBGC provides a comprehensive framework for evolutionary analysis of biosynthetic gene clusters within focal taxa.</title>
        <authorList>
            <person name="Salamzade R."/>
            <person name="Sandstrom S."/>
            <person name="Kalan L.R."/>
        </authorList>
    </citation>
    <scope>NUCLEOTIDE SEQUENCE</scope>
    <source>
        <strain evidence="2">P3-SID899</strain>
    </source>
</reference>